<proteinExistence type="predicted"/>
<feature type="domain" description="F-box" evidence="2">
    <location>
        <begin position="2"/>
        <end position="53"/>
    </location>
</feature>
<dbReference type="AlphaFoldDB" id="A0A833QCT1"/>
<comment type="caution">
    <text evidence="3">The sequence shown here is derived from an EMBL/GenBank/DDBJ whole genome shotgun (WGS) entry which is preliminary data.</text>
</comment>
<keyword evidence="4" id="KW-1185">Reference proteome</keyword>
<evidence type="ECO:0000259" key="2">
    <source>
        <dbReference type="Pfam" id="PF12937"/>
    </source>
</evidence>
<evidence type="ECO:0000256" key="1">
    <source>
        <dbReference type="SAM" id="MobiDB-lite"/>
    </source>
</evidence>
<sequence length="173" mass="20620">METLPDDIWHRILQIGIQEQRLDHVDLCSLAIVNSNFDKLSQDPALWATLLFRDFSFHLSQVPDLKYLKDLVKIRHLLKREFQLEQGRIIHAPEFIIVGPSDNFVLLLQKDRFKCDPEFLHADQSSLRQPRNRYIENMMRKRYDKSSRPKVIPNSKSYIPMNRPPRRSMPRKN</sequence>
<protein>
    <submittedName>
        <fullName evidence="3">F-box protein SKIP24</fullName>
    </submittedName>
</protein>
<dbReference type="Proteomes" id="UP000623129">
    <property type="component" value="Unassembled WGS sequence"/>
</dbReference>
<evidence type="ECO:0000313" key="4">
    <source>
        <dbReference type="Proteomes" id="UP000623129"/>
    </source>
</evidence>
<gene>
    <name evidence="3" type="ORF">FCM35_KLT22165</name>
</gene>
<dbReference type="Gene3D" id="1.20.1280.50">
    <property type="match status" value="1"/>
</dbReference>
<accession>A0A833QCT1</accession>
<feature type="region of interest" description="Disordered" evidence="1">
    <location>
        <begin position="144"/>
        <end position="173"/>
    </location>
</feature>
<dbReference type="EMBL" id="SWLB01000098">
    <property type="protein sequence ID" value="KAF3320236.1"/>
    <property type="molecule type" value="Genomic_DNA"/>
</dbReference>
<reference evidence="3" key="1">
    <citation type="submission" date="2020-01" db="EMBL/GenBank/DDBJ databases">
        <title>Genome sequence of Kobresia littledalei, the first chromosome-level genome in the family Cyperaceae.</title>
        <authorList>
            <person name="Qu G."/>
        </authorList>
    </citation>
    <scope>NUCLEOTIDE SEQUENCE</scope>
    <source>
        <strain evidence="3">C.B.Clarke</strain>
        <tissue evidence="3">Leaf</tissue>
    </source>
</reference>
<feature type="compositionally biased region" description="Basic residues" evidence="1">
    <location>
        <begin position="164"/>
        <end position="173"/>
    </location>
</feature>
<dbReference type="InterPro" id="IPR001810">
    <property type="entry name" value="F-box_dom"/>
</dbReference>
<dbReference type="OrthoDB" id="3219396at2759"/>
<dbReference type="SUPFAM" id="SSF81383">
    <property type="entry name" value="F-box domain"/>
    <property type="match status" value="1"/>
</dbReference>
<dbReference type="Pfam" id="PF12937">
    <property type="entry name" value="F-box-like"/>
    <property type="match status" value="1"/>
</dbReference>
<evidence type="ECO:0000313" key="3">
    <source>
        <dbReference type="EMBL" id="KAF3320236.1"/>
    </source>
</evidence>
<organism evidence="3 4">
    <name type="scientific">Carex littledalei</name>
    <dbReference type="NCBI Taxonomy" id="544730"/>
    <lineage>
        <taxon>Eukaryota</taxon>
        <taxon>Viridiplantae</taxon>
        <taxon>Streptophyta</taxon>
        <taxon>Embryophyta</taxon>
        <taxon>Tracheophyta</taxon>
        <taxon>Spermatophyta</taxon>
        <taxon>Magnoliopsida</taxon>
        <taxon>Liliopsida</taxon>
        <taxon>Poales</taxon>
        <taxon>Cyperaceae</taxon>
        <taxon>Cyperoideae</taxon>
        <taxon>Cariceae</taxon>
        <taxon>Carex</taxon>
        <taxon>Carex subgen. Euthyceras</taxon>
    </lineage>
</organism>
<dbReference type="InterPro" id="IPR036047">
    <property type="entry name" value="F-box-like_dom_sf"/>
</dbReference>
<name>A0A833QCT1_9POAL</name>